<evidence type="ECO:0000313" key="2">
    <source>
        <dbReference type="Proteomes" id="UP000250321"/>
    </source>
</evidence>
<protein>
    <submittedName>
        <fullName evidence="1">Uncharacterized protein</fullName>
    </submittedName>
</protein>
<sequence length="84" mass="9387">MMDFKGEKVGDVVMMVEEWLGWPLECLQRPKGGRKVVLGLLRCLSNQEMLVDGCWDACNIQKMEVNGLGMIVMAAGMLVAVEER</sequence>
<evidence type="ECO:0000313" key="1">
    <source>
        <dbReference type="EMBL" id="PQQ18086.1"/>
    </source>
</evidence>
<comment type="caution">
    <text evidence="1">The sequence shown here is derived from an EMBL/GenBank/DDBJ whole genome shotgun (WGS) entry which is preliminary data.</text>
</comment>
<keyword evidence="2" id="KW-1185">Reference proteome</keyword>
<reference evidence="1 2" key="1">
    <citation type="submission" date="2018-02" db="EMBL/GenBank/DDBJ databases">
        <title>Draft genome of wild Prunus yedoensis var. nudiflora.</title>
        <authorList>
            <person name="Baek S."/>
            <person name="Kim J.-H."/>
            <person name="Choi K."/>
            <person name="Kim G.-B."/>
            <person name="Cho A."/>
            <person name="Jang H."/>
            <person name="Shin C.-H."/>
            <person name="Yu H.-J."/>
            <person name="Mun J.-H."/>
        </authorList>
    </citation>
    <scope>NUCLEOTIDE SEQUENCE [LARGE SCALE GENOMIC DNA]</scope>
    <source>
        <strain evidence="2">cv. Jeju island</strain>
        <tissue evidence="1">Leaf</tissue>
    </source>
</reference>
<dbReference type="Proteomes" id="UP000250321">
    <property type="component" value="Unassembled WGS sequence"/>
</dbReference>
<proteinExistence type="predicted"/>
<dbReference type="AlphaFoldDB" id="A0A315AV00"/>
<accession>A0A315AV00</accession>
<name>A0A315AV00_PRUYE</name>
<dbReference type="EMBL" id="PJQY01000125">
    <property type="protein sequence ID" value="PQQ18086.1"/>
    <property type="molecule type" value="Genomic_DNA"/>
</dbReference>
<organism evidence="1 2">
    <name type="scientific">Prunus yedoensis var. nudiflora</name>
    <dbReference type="NCBI Taxonomy" id="2094558"/>
    <lineage>
        <taxon>Eukaryota</taxon>
        <taxon>Viridiplantae</taxon>
        <taxon>Streptophyta</taxon>
        <taxon>Embryophyta</taxon>
        <taxon>Tracheophyta</taxon>
        <taxon>Spermatophyta</taxon>
        <taxon>Magnoliopsida</taxon>
        <taxon>eudicotyledons</taxon>
        <taxon>Gunneridae</taxon>
        <taxon>Pentapetalae</taxon>
        <taxon>rosids</taxon>
        <taxon>fabids</taxon>
        <taxon>Rosales</taxon>
        <taxon>Rosaceae</taxon>
        <taxon>Amygdaloideae</taxon>
        <taxon>Amygdaleae</taxon>
        <taxon>Prunus</taxon>
    </lineage>
</organism>
<gene>
    <name evidence="1" type="ORF">Pyn_05793</name>
</gene>